<proteinExistence type="predicted"/>
<accession>A0A8X6VFY0</accession>
<name>A0A8X6VFY0_TRICX</name>
<keyword evidence="2" id="KW-1185">Reference proteome</keyword>
<protein>
    <submittedName>
        <fullName evidence="1">Uncharacterized protein</fullName>
    </submittedName>
</protein>
<dbReference type="EMBL" id="BMAU01021343">
    <property type="protein sequence ID" value="GFY17152.1"/>
    <property type="molecule type" value="Genomic_DNA"/>
</dbReference>
<evidence type="ECO:0000313" key="1">
    <source>
        <dbReference type="EMBL" id="GFY17152.1"/>
    </source>
</evidence>
<sequence length="123" mass="13640">MLSTILLVPGSNAIGNITNVPEGVQRARETITMASVTYVCITHTSNERPTETVLSAGMCVKVCKDRIFYDCVPVDTSVDTPNPELRKSSRGAKIATPKLNVFCAISRRSFHFRRINCNWFCIS</sequence>
<gene>
    <name evidence="1" type="ORF">TNCV_1089281</name>
</gene>
<dbReference type="Proteomes" id="UP000887159">
    <property type="component" value="Unassembled WGS sequence"/>
</dbReference>
<reference evidence="1" key="1">
    <citation type="submission" date="2020-08" db="EMBL/GenBank/DDBJ databases">
        <title>Multicomponent nature underlies the extraordinary mechanical properties of spider dragline silk.</title>
        <authorList>
            <person name="Kono N."/>
            <person name="Nakamura H."/>
            <person name="Mori M."/>
            <person name="Yoshida Y."/>
            <person name="Ohtoshi R."/>
            <person name="Malay A.D."/>
            <person name="Moran D.A.P."/>
            <person name="Tomita M."/>
            <person name="Numata K."/>
            <person name="Arakawa K."/>
        </authorList>
    </citation>
    <scope>NUCLEOTIDE SEQUENCE</scope>
</reference>
<evidence type="ECO:0000313" key="2">
    <source>
        <dbReference type="Proteomes" id="UP000887159"/>
    </source>
</evidence>
<organism evidence="1 2">
    <name type="scientific">Trichonephila clavipes</name>
    <name type="common">Golden silk orbweaver</name>
    <name type="synonym">Nephila clavipes</name>
    <dbReference type="NCBI Taxonomy" id="2585209"/>
    <lineage>
        <taxon>Eukaryota</taxon>
        <taxon>Metazoa</taxon>
        <taxon>Ecdysozoa</taxon>
        <taxon>Arthropoda</taxon>
        <taxon>Chelicerata</taxon>
        <taxon>Arachnida</taxon>
        <taxon>Araneae</taxon>
        <taxon>Araneomorphae</taxon>
        <taxon>Entelegynae</taxon>
        <taxon>Araneoidea</taxon>
        <taxon>Nephilidae</taxon>
        <taxon>Trichonephila</taxon>
    </lineage>
</organism>
<dbReference type="AlphaFoldDB" id="A0A8X6VFY0"/>
<comment type="caution">
    <text evidence="1">The sequence shown here is derived from an EMBL/GenBank/DDBJ whole genome shotgun (WGS) entry which is preliminary data.</text>
</comment>